<keyword evidence="1 4" id="KW-0479">Metal-binding</keyword>
<gene>
    <name evidence="7" type="ORF">Tcan_03440</name>
</gene>
<sequence length="141" mass="15857">MQRTGEKLLALMQSLFGHGECEGYVGNLGSLISPAEPLIQYKRSVSMKEQAEKKGFQQYTRSNTPVHTTMKPNPKGCGTGDRYGFRDGKHTFLEELRIISPHDVLQKKDLRSDLSVCELYSSCGECLLGENCFFKHPELGR</sequence>
<name>A0A0B2VCG8_TOXCA</name>
<protein>
    <recommendedName>
        <fullName evidence="6">C3H1-type domain-containing protein</fullName>
    </recommendedName>
</protein>
<dbReference type="InterPro" id="IPR036855">
    <property type="entry name" value="Znf_CCCH_sf"/>
</dbReference>
<dbReference type="Proteomes" id="UP000031036">
    <property type="component" value="Unassembled WGS sequence"/>
</dbReference>
<evidence type="ECO:0000259" key="6">
    <source>
        <dbReference type="PROSITE" id="PS50103"/>
    </source>
</evidence>
<evidence type="ECO:0000313" key="8">
    <source>
        <dbReference type="Proteomes" id="UP000031036"/>
    </source>
</evidence>
<dbReference type="EMBL" id="JPKZ01001932">
    <property type="protein sequence ID" value="KHN79198.1"/>
    <property type="molecule type" value="Genomic_DNA"/>
</dbReference>
<keyword evidence="2 4" id="KW-0863">Zinc-finger</keyword>
<evidence type="ECO:0000256" key="3">
    <source>
        <dbReference type="ARBA" id="ARBA00022833"/>
    </source>
</evidence>
<evidence type="ECO:0000313" key="7">
    <source>
        <dbReference type="EMBL" id="KHN79198.1"/>
    </source>
</evidence>
<dbReference type="InterPro" id="IPR000571">
    <property type="entry name" value="Znf_CCCH"/>
</dbReference>
<keyword evidence="8" id="KW-1185">Reference proteome</keyword>
<feature type="zinc finger region" description="C3H1-type" evidence="4">
    <location>
        <begin position="111"/>
        <end position="139"/>
    </location>
</feature>
<accession>A0A0B2VCG8</accession>
<reference evidence="7 8" key="1">
    <citation type="submission" date="2014-11" db="EMBL/GenBank/DDBJ databases">
        <title>Genetic blueprint of the zoonotic pathogen Toxocara canis.</title>
        <authorList>
            <person name="Zhu X.-Q."/>
            <person name="Korhonen P.K."/>
            <person name="Cai H."/>
            <person name="Young N.D."/>
            <person name="Nejsum P."/>
            <person name="von Samson-Himmelstjerna G."/>
            <person name="Boag P.R."/>
            <person name="Tan P."/>
            <person name="Li Q."/>
            <person name="Min J."/>
            <person name="Yang Y."/>
            <person name="Wang X."/>
            <person name="Fang X."/>
            <person name="Hall R.S."/>
            <person name="Hofmann A."/>
            <person name="Sternberg P.W."/>
            <person name="Jex A.R."/>
            <person name="Gasser R.B."/>
        </authorList>
    </citation>
    <scope>NUCLEOTIDE SEQUENCE [LARGE SCALE GENOMIC DNA]</scope>
    <source>
        <strain evidence="7">PN_DK_2014</strain>
    </source>
</reference>
<evidence type="ECO:0000256" key="1">
    <source>
        <dbReference type="ARBA" id="ARBA00022723"/>
    </source>
</evidence>
<evidence type="ECO:0000256" key="4">
    <source>
        <dbReference type="PROSITE-ProRule" id="PRU00723"/>
    </source>
</evidence>
<proteinExistence type="predicted"/>
<organism evidence="7 8">
    <name type="scientific">Toxocara canis</name>
    <name type="common">Canine roundworm</name>
    <dbReference type="NCBI Taxonomy" id="6265"/>
    <lineage>
        <taxon>Eukaryota</taxon>
        <taxon>Metazoa</taxon>
        <taxon>Ecdysozoa</taxon>
        <taxon>Nematoda</taxon>
        <taxon>Chromadorea</taxon>
        <taxon>Rhabditida</taxon>
        <taxon>Spirurina</taxon>
        <taxon>Ascaridomorpha</taxon>
        <taxon>Ascaridoidea</taxon>
        <taxon>Toxocaridae</taxon>
        <taxon>Toxocara</taxon>
    </lineage>
</organism>
<feature type="region of interest" description="Disordered" evidence="5">
    <location>
        <begin position="52"/>
        <end position="80"/>
    </location>
</feature>
<keyword evidence="3 4" id="KW-0862">Zinc</keyword>
<evidence type="ECO:0000256" key="2">
    <source>
        <dbReference type="ARBA" id="ARBA00022771"/>
    </source>
</evidence>
<dbReference type="AlphaFoldDB" id="A0A0B2VCG8"/>
<dbReference type="GO" id="GO:0008270">
    <property type="term" value="F:zinc ion binding"/>
    <property type="evidence" value="ECO:0007669"/>
    <property type="project" value="UniProtKB-KW"/>
</dbReference>
<feature type="compositionally biased region" description="Polar residues" evidence="5">
    <location>
        <begin position="57"/>
        <end position="71"/>
    </location>
</feature>
<dbReference type="SUPFAM" id="SSF90229">
    <property type="entry name" value="CCCH zinc finger"/>
    <property type="match status" value="1"/>
</dbReference>
<comment type="caution">
    <text evidence="7">The sequence shown here is derived from an EMBL/GenBank/DDBJ whole genome shotgun (WGS) entry which is preliminary data.</text>
</comment>
<feature type="domain" description="C3H1-type" evidence="6">
    <location>
        <begin position="111"/>
        <end position="139"/>
    </location>
</feature>
<dbReference type="PROSITE" id="PS50103">
    <property type="entry name" value="ZF_C3H1"/>
    <property type="match status" value="1"/>
</dbReference>
<evidence type="ECO:0000256" key="5">
    <source>
        <dbReference type="SAM" id="MobiDB-lite"/>
    </source>
</evidence>